<sequence>MKNLLKATVLVLLFLAFDCKAQVTVYTDVTGRPFNVRNYDGVEGSPYLYDDWMSGTVKMSNGSVYKNVYLKFNGKEGKPYFKGKDDSVLEFVDPIAEFTINNNGADQQFISNNGAFYQVLTNGRINLLKQPVKEIQQNPTYVGAAPTKTFISADKYFILKDNKTTPFKRDKKAVTTALADKQTQIEAYLKKENPNLKDDADLAKLFIYYNSL</sequence>
<feature type="signal peptide" evidence="1">
    <location>
        <begin position="1"/>
        <end position="21"/>
    </location>
</feature>
<evidence type="ECO:0000256" key="1">
    <source>
        <dbReference type="SAM" id="SignalP"/>
    </source>
</evidence>
<dbReference type="RefSeq" id="WP_173413654.1">
    <property type="nucleotide sequence ID" value="NZ_CP054139.1"/>
</dbReference>
<name>A0A7D4UEG9_9SPHI</name>
<organism evidence="2 3">
    <name type="scientific">Mucilaginibacter mali</name>
    <dbReference type="NCBI Taxonomy" id="2740462"/>
    <lineage>
        <taxon>Bacteria</taxon>
        <taxon>Pseudomonadati</taxon>
        <taxon>Bacteroidota</taxon>
        <taxon>Sphingobacteriia</taxon>
        <taxon>Sphingobacteriales</taxon>
        <taxon>Sphingobacteriaceae</taxon>
        <taxon>Mucilaginibacter</taxon>
    </lineage>
</organism>
<gene>
    <name evidence="2" type="ORF">HQ865_04040</name>
</gene>
<evidence type="ECO:0000313" key="3">
    <source>
        <dbReference type="Proteomes" id="UP000505355"/>
    </source>
</evidence>
<dbReference type="EMBL" id="CP054139">
    <property type="protein sequence ID" value="QKJ28956.1"/>
    <property type="molecule type" value="Genomic_DNA"/>
</dbReference>
<feature type="chain" id="PRO_5028832703" evidence="1">
    <location>
        <begin position="22"/>
        <end position="212"/>
    </location>
</feature>
<protein>
    <submittedName>
        <fullName evidence="2">Uncharacterized protein</fullName>
    </submittedName>
</protein>
<proteinExistence type="predicted"/>
<dbReference type="Proteomes" id="UP000505355">
    <property type="component" value="Chromosome"/>
</dbReference>
<evidence type="ECO:0000313" key="2">
    <source>
        <dbReference type="EMBL" id="QKJ28956.1"/>
    </source>
</evidence>
<dbReference type="KEGG" id="mmab:HQ865_04040"/>
<reference evidence="2 3" key="1">
    <citation type="submission" date="2020-05" db="EMBL/GenBank/DDBJ databases">
        <title>Mucilaginibacter mali sp. nov.</title>
        <authorList>
            <person name="Kim H.S."/>
            <person name="Lee K.C."/>
            <person name="Suh M.K."/>
            <person name="Kim J.-S."/>
            <person name="Han K.-I."/>
            <person name="Eom M.K."/>
            <person name="Shin Y.K."/>
            <person name="Lee J.-S."/>
        </authorList>
    </citation>
    <scope>NUCLEOTIDE SEQUENCE [LARGE SCALE GENOMIC DNA]</scope>
    <source>
        <strain evidence="2 3">G2-14</strain>
    </source>
</reference>
<keyword evidence="3" id="KW-1185">Reference proteome</keyword>
<keyword evidence="1" id="KW-0732">Signal</keyword>
<dbReference type="AlphaFoldDB" id="A0A7D4UEG9"/>
<accession>A0A7D4UEG9</accession>